<keyword evidence="2" id="KW-1185">Reference proteome</keyword>
<feature type="non-terminal residue" evidence="1">
    <location>
        <position position="20"/>
    </location>
</feature>
<dbReference type="AlphaFoldDB" id="A0A392QBK2"/>
<sequence>MNQTLVGPVVIGAGLGREDH</sequence>
<reference evidence="1 2" key="1">
    <citation type="journal article" date="2018" name="Front. Plant Sci.">
        <title>Red Clover (Trifolium pratense) and Zigzag Clover (T. medium) - A Picture of Genomic Similarities and Differences.</title>
        <authorList>
            <person name="Dluhosova J."/>
            <person name="Istvanek J."/>
            <person name="Nedelnik J."/>
            <person name="Repkova J."/>
        </authorList>
    </citation>
    <scope>NUCLEOTIDE SEQUENCE [LARGE SCALE GENOMIC DNA]</scope>
    <source>
        <strain evidence="2">cv. 10/8</strain>
        <tissue evidence="1">Leaf</tissue>
    </source>
</reference>
<dbReference type="EMBL" id="LXQA010124069">
    <property type="protein sequence ID" value="MCI21262.1"/>
    <property type="molecule type" value="Genomic_DNA"/>
</dbReference>
<accession>A0A392QBK2</accession>
<dbReference type="Proteomes" id="UP000265520">
    <property type="component" value="Unassembled WGS sequence"/>
</dbReference>
<proteinExistence type="predicted"/>
<comment type="caution">
    <text evidence="1">The sequence shown here is derived from an EMBL/GenBank/DDBJ whole genome shotgun (WGS) entry which is preliminary data.</text>
</comment>
<protein>
    <submittedName>
        <fullName evidence="1">Uncharacterized protein</fullName>
    </submittedName>
</protein>
<name>A0A392QBK2_9FABA</name>
<evidence type="ECO:0000313" key="1">
    <source>
        <dbReference type="EMBL" id="MCI21262.1"/>
    </source>
</evidence>
<organism evidence="1 2">
    <name type="scientific">Trifolium medium</name>
    <dbReference type="NCBI Taxonomy" id="97028"/>
    <lineage>
        <taxon>Eukaryota</taxon>
        <taxon>Viridiplantae</taxon>
        <taxon>Streptophyta</taxon>
        <taxon>Embryophyta</taxon>
        <taxon>Tracheophyta</taxon>
        <taxon>Spermatophyta</taxon>
        <taxon>Magnoliopsida</taxon>
        <taxon>eudicotyledons</taxon>
        <taxon>Gunneridae</taxon>
        <taxon>Pentapetalae</taxon>
        <taxon>rosids</taxon>
        <taxon>fabids</taxon>
        <taxon>Fabales</taxon>
        <taxon>Fabaceae</taxon>
        <taxon>Papilionoideae</taxon>
        <taxon>50 kb inversion clade</taxon>
        <taxon>NPAAA clade</taxon>
        <taxon>Hologalegina</taxon>
        <taxon>IRL clade</taxon>
        <taxon>Trifolieae</taxon>
        <taxon>Trifolium</taxon>
    </lineage>
</organism>
<evidence type="ECO:0000313" key="2">
    <source>
        <dbReference type="Proteomes" id="UP000265520"/>
    </source>
</evidence>